<comment type="caution">
    <text evidence="4">The sequence shown here is derived from an EMBL/GenBank/DDBJ whole genome shotgun (WGS) entry which is preliminary data.</text>
</comment>
<dbReference type="GO" id="GO:0016757">
    <property type="term" value="F:glycosyltransferase activity"/>
    <property type="evidence" value="ECO:0007669"/>
    <property type="project" value="UniProtKB-KW"/>
</dbReference>
<proteinExistence type="predicted"/>
<sequence>MEKVTVIVPIFNAGPYLEPCLESIVRQTYRNLEILLINDGSTDGSAVICEQYRQRDQRVRLVHKKLGGSGVGAARNTALPLITGDYVLFVDNDDWLELDHIERLYQALTETGSDIAIANFTEFIDETSVFRFHVTEEDYFQKVYTPNEWFEMQYEGKFAFSQCFTVPWCKLYKASLFENIVYPEDEKVEDDYTTWKLYLMADRIVYRHMGLYYHRKRETSVTKTVDMGSVFPLKSIEERVTLLSLIGFDVAAELRAYRWRLEKHKSYFLEAGEVQAYQKCLQKLNILEKWCK</sequence>
<protein>
    <submittedName>
        <fullName evidence="4">Glycosyltransferase family 2 protein</fullName>
    </submittedName>
</protein>
<dbReference type="InterPro" id="IPR001173">
    <property type="entry name" value="Glyco_trans_2-like"/>
</dbReference>
<accession>A0A4Y9J972</accession>
<dbReference type="CDD" id="cd00761">
    <property type="entry name" value="Glyco_tranf_GTA_type"/>
    <property type="match status" value="1"/>
</dbReference>
<dbReference type="AlphaFoldDB" id="A0A4Y9J972"/>
<dbReference type="PANTHER" id="PTHR22916:SF51">
    <property type="entry name" value="GLYCOSYLTRANSFERASE EPSH-RELATED"/>
    <property type="match status" value="1"/>
</dbReference>
<dbReference type="OrthoDB" id="396512at2"/>
<keyword evidence="1" id="KW-0328">Glycosyltransferase</keyword>
<gene>
    <name evidence="4" type="ORF">E4T82_07030</name>
</gene>
<evidence type="ECO:0000256" key="2">
    <source>
        <dbReference type="ARBA" id="ARBA00022679"/>
    </source>
</evidence>
<organism evidence="4 5">
    <name type="scientific">Streptococcus cuniculi</name>
    <dbReference type="NCBI Taxonomy" id="1432788"/>
    <lineage>
        <taxon>Bacteria</taxon>
        <taxon>Bacillati</taxon>
        <taxon>Bacillota</taxon>
        <taxon>Bacilli</taxon>
        <taxon>Lactobacillales</taxon>
        <taxon>Streptococcaceae</taxon>
        <taxon>Streptococcus</taxon>
    </lineage>
</organism>
<dbReference type="InterPro" id="IPR029044">
    <property type="entry name" value="Nucleotide-diphossugar_trans"/>
</dbReference>
<dbReference type="SUPFAM" id="SSF53448">
    <property type="entry name" value="Nucleotide-diphospho-sugar transferases"/>
    <property type="match status" value="1"/>
</dbReference>
<reference evidence="4 5" key="1">
    <citation type="submission" date="2019-03" db="EMBL/GenBank/DDBJ databases">
        <title>Diversity of the mouse oral microbiome.</title>
        <authorList>
            <person name="Joseph S."/>
            <person name="Aduse-Opoku J."/>
            <person name="Curtis M."/>
            <person name="Wade W."/>
            <person name="Hashim A."/>
        </authorList>
    </citation>
    <scope>NUCLEOTIDE SEQUENCE [LARGE SCALE GENOMIC DNA]</scope>
    <source>
        <strain evidence="4 5">WM131</strain>
    </source>
</reference>
<evidence type="ECO:0000313" key="5">
    <source>
        <dbReference type="Proteomes" id="UP000297253"/>
    </source>
</evidence>
<keyword evidence="2 4" id="KW-0808">Transferase</keyword>
<evidence type="ECO:0000313" key="4">
    <source>
        <dbReference type="EMBL" id="TFU97570.1"/>
    </source>
</evidence>
<dbReference type="Gene3D" id="3.90.550.10">
    <property type="entry name" value="Spore Coat Polysaccharide Biosynthesis Protein SpsA, Chain A"/>
    <property type="match status" value="1"/>
</dbReference>
<dbReference type="EMBL" id="SPPD01000009">
    <property type="protein sequence ID" value="TFU97570.1"/>
    <property type="molecule type" value="Genomic_DNA"/>
</dbReference>
<dbReference type="Pfam" id="PF00535">
    <property type="entry name" value="Glycos_transf_2"/>
    <property type="match status" value="1"/>
</dbReference>
<evidence type="ECO:0000256" key="1">
    <source>
        <dbReference type="ARBA" id="ARBA00022676"/>
    </source>
</evidence>
<name>A0A4Y9J972_9STRE</name>
<evidence type="ECO:0000259" key="3">
    <source>
        <dbReference type="Pfam" id="PF00535"/>
    </source>
</evidence>
<dbReference type="PANTHER" id="PTHR22916">
    <property type="entry name" value="GLYCOSYLTRANSFERASE"/>
    <property type="match status" value="1"/>
</dbReference>
<dbReference type="Proteomes" id="UP000297253">
    <property type="component" value="Unassembled WGS sequence"/>
</dbReference>
<dbReference type="RefSeq" id="WP_135182142.1">
    <property type="nucleotide sequence ID" value="NZ_JADGKZ010000009.1"/>
</dbReference>
<feature type="domain" description="Glycosyltransferase 2-like" evidence="3">
    <location>
        <begin position="5"/>
        <end position="176"/>
    </location>
</feature>